<keyword evidence="4" id="KW-1185">Reference proteome</keyword>
<name>A0ABW6PSB6_9NOCA</name>
<evidence type="ECO:0000256" key="1">
    <source>
        <dbReference type="SAM" id="MobiDB-lite"/>
    </source>
</evidence>
<accession>A0ABW6PSB6</accession>
<dbReference type="Proteomes" id="UP001601444">
    <property type="component" value="Unassembled WGS sequence"/>
</dbReference>
<evidence type="ECO:0000313" key="3">
    <source>
        <dbReference type="EMBL" id="MFF0545296.1"/>
    </source>
</evidence>
<dbReference type="InterPro" id="IPR038071">
    <property type="entry name" value="UROD/MetE-like_sf"/>
</dbReference>
<comment type="caution">
    <text evidence="3">The sequence shown here is derived from an EMBL/GenBank/DDBJ whole genome shotgun (WGS) entry which is preliminary data.</text>
</comment>
<feature type="region of interest" description="Disordered" evidence="1">
    <location>
        <begin position="80"/>
        <end position="181"/>
    </location>
</feature>
<feature type="domain" description="Cobalamin-independent methionine synthase MetE C-terminal/archaeal" evidence="2">
    <location>
        <begin position="209"/>
        <end position="277"/>
    </location>
</feature>
<evidence type="ECO:0000313" key="4">
    <source>
        <dbReference type="Proteomes" id="UP001601444"/>
    </source>
</evidence>
<evidence type="ECO:0000259" key="2">
    <source>
        <dbReference type="Pfam" id="PF01717"/>
    </source>
</evidence>
<gene>
    <name evidence="3" type="ORF">ACFYTF_20890</name>
</gene>
<proteinExistence type="predicted"/>
<dbReference type="EMBL" id="JBIAMX010000013">
    <property type="protein sequence ID" value="MFF0545296.1"/>
    <property type="molecule type" value="Genomic_DNA"/>
</dbReference>
<dbReference type="Pfam" id="PF01717">
    <property type="entry name" value="Meth_synt_2"/>
    <property type="match status" value="1"/>
</dbReference>
<sequence>MAISPRLATRTLENIDPRYPLPPARPTGIGPSQHSSHHWLAGLRSCVHRAVISHRGAPAGVRNPLGITAGDGRFARPGRTRGQAVGHPPGREVLLVTPGPGLPVSGRRGRRWRTRPVRPRGFRRRRPGLPRRCRNPRAGEKESGGNPGLPPTSATPSTYFGHPGRAPATRRHPVAAPPSTPVEGVVLDRIAATRPRRWPSAPVRLSTPIACPDTDVASIEAARSCIKILGDSNAAGFDVGVGLYDIHSPRVRSVAGITDPLRAALKAVPAEQLRVDPPAACRPEVRPKSPTAARPGPRHLVAAHTLHRPREVGAPVPPAKTSQGGTGAPAGGTAGPRGDPQHRVDGPTGLLRTLHSPLHAQNPLQDRASPIGCEQSSELCERCALGSLPCARCTRAPGCADCAKNGG</sequence>
<feature type="compositionally biased region" description="Gly residues" evidence="1">
    <location>
        <begin position="324"/>
        <end position="335"/>
    </location>
</feature>
<protein>
    <recommendedName>
        <fullName evidence="2">Cobalamin-independent methionine synthase MetE C-terminal/archaeal domain-containing protein</fullName>
    </recommendedName>
</protein>
<feature type="region of interest" description="Disordered" evidence="1">
    <location>
        <begin position="14"/>
        <end position="36"/>
    </location>
</feature>
<organism evidence="3 4">
    <name type="scientific">Nocardia thailandica</name>
    <dbReference type="NCBI Taxonomy" id="257275"/>
    <lineage>
        <taxon>Bacteria</taxon>
        <taxon>Bacillati</taxon>
        <taxon>Actinomycetota</taxon>
        <taxon>Actinomycetes</taxon>
        <taxon>Mycobacteriales</taxon>
        <taxon>Nocardiaceae</taxon>
        <taxon>Nocardia</taxon>
    </lineage>
</organism>
<dbReference type="RefSeq" id="WP_387701746.1">
    <property type="nucleotide sequence ID" value="NZ_JBIAMX010000013.1"/>
</dbReference>
<feature type="region of interest" description="Disordered" evidence="1">
    <location>
        <begin position="310"/>
        <end position="354"/>
    </location>
</feature>
<dbReference type="SUPFAM" id="SSF51726">
    <property type="entry name" value="UROD/MetE-like"/>
    <property type="match status" value="1"/>
</dbReference>
<dbReference type="InterPro" id="IPR002629">
    <property type="entry name" value="Met_Synth_C/arc"/>
</dbReference>
<reference evidence="3 4" key="1">
    <citation type="submission" date="2024-10" db="EMBL/GenBank/DDBJ databases">
        <title>The Natural Products Discovery Center: Release of the First 8490 Sequenced Strains for Exploring Actinobacteria Biosynthetic Diversity.</title>
        <authorList>
            <person name="Kalkreuter E."/>
            <person name="Kautsar S.A."/>
            <person name="Yang D."/>
            <person name="Bader C.D."/>
            <person name="Teijaro C.N."/>
            <person name="Fluegel L."/>
            <person name="Davis C.M."/>
            <person name="Simpson J.R."/>
            <person name="Lauterbach L."/>
            <person name="Steele A.D."/>
            <person name="Gui C."/>
            <person name="Meng S."/>
            <person name="Li G."/>
            <person name="Viehrig K."/>
            <person name="Ye F."/>
            <person name="Su P."/>
            <person name="Kiefer A.F."/>
            <person name="Nichols A."/>
            <person name="Cepeda A.J."/>
            <person name="Yan W."/>
            <person name="Fan B."/>
            <person name="Jiang Y."/>
            <person name="Adhikari A."/>
            <person name="Zheng C.-J."/>
            <person name="Schuster L."/>
            <person name="Cowan T.M."/>
            <person name="Smanski M.J."/>
            <person name="Chevrette M.G."/>
            <person name="De Carvalho L.P.S."/>
            <person name="Shen B."/>
        </authorList>
    </citation>
    <scope>NUCLEOTIDE SEQUENCE [LARGE SCALE GENOMIC DNA]</scope>
    <source>
        <strain evidence="3 4">NPDC004045</strain>
    </source>
</reference>
<feature type="compositionally biased region" description="Basic residues" evidence="1">
    <location>
        <begin position="107"/>
        <end position="135"/>
    </location>
</feature>
<dbReference type="Gene3D" id="3.20.20.210">
    <property type="match status" value="1"/>
</dbReference>